<dbReference type="AlphaFoldDB" id="A0A6P5Z4M1"/>
<proteinExistence type="predicted"/>
<evidence type="ECO:0000313" key="3">
    <source>
        <dbReference type="RefSeq" id="XP_022747664.1"/>
    </source>
</evidence>
<evidence type="ECO:0000313" key="2">
    <source>
        <dbReference type="RefSeq" id="XP_022747663.1"/>
    </source>
</evidence>
<organism evidence="1 3">
    <name type="scientific">Durio zibethinus</name>
    <name type="common">Durian</name>
    <dbReference type="NCBI Taxonomy" id="66656"/>
    <lineage>
        <taxon>Eukaryota</taxon>
        <taxon>Viridiplantae</taxon>
        <taxon>Streptophyta</taxon>
        <taxon>Embryophyta</taxon>
        <taxon>Tracheophyta</taxon>
        <taxon>Spermatophyta</taxon>
        <taxon>Magnoliopsida</taxon>
        <taxon>eudicotyledons</taxon>
        <taxon>Gunneridae</taxon>
        <taxon>Pentapetalae</taxon>
        <taxon>rosids</taxon>
        <taxon>malvids</taxon>
        <taxon>Malvales</taxon>
        <taxon>Malvaceae</taxon>
        <taxon>Helicteroideae</taxon>
        <taxon>Durio</taxon>
    </lineage>
</organism>
<gene>
    <name evidence="2 3 4 5" type="primary">LOC111297265</name>
</gene>
<keyword evidence="1" id="KW-1185">Reference proteome</keyword>
<sequence length="125" mass="14397">MRFNRKTPKLLGYDQDMFISLTSVTVTHFKVSFYKKYDEGVKQFLTQYCIKRKQEGYMVIKDLCSTFYEALWVGLDGDANLSEGDYMEKTLAPDPEKESKGDDIQRVIKLFSSSSKGGNYNIGIF</sequence>
<evidence type="ECO:0000313" key="4">
    <source>
        <dbReference type="RefSeq" id="XP_022747665.1"/>
    </source>
</evidence>
<dbReference type="RefSeq" id="XP_022747664.1">
    <property type="nucleotide sequence ID" value="XM_022891929.1"/>
</dbReference>
<evidence type="ECO:0000313" key="5">
    <source>
        <dbReference type="RefSeq" id="XP_022747667.1"/>
    </source>
</evidence>
<dbReference type="Proteomes" id="UP000515121">
    <property type="component" value="Unplaced"/>
</dbReference>
<dbReference type="RefSeq" id="XP_022747663.1">
    <property type="nucleotide sequence ID" value="XM_022891928.1"/>
</dbReference>
<dbReference type="RefSeq" id="XP_022747667.1">
    <property type="nucleotide sequence ID" value="XM_022891932.1"/>
</dbReference>
<protein>
    <submittedName>
        <fullName evidence="2 3">Uncharacterized protein LOC111297265 isoform X1</fullName>
    </submittedName>
</protein>
<dbReference type="RefSeq" id="XP_022747665.1">
    <property type="nucleotide sequence ID" value="XM_022891930.1"/>
</dbReference>
<dbReference type="GeneID" id="111297265"/>
<name>A0A6P5Z4M1_DURZI</name>
<reference evidence="2 3" key="1">
    <citation type="submission" date="2025-04" db="UniProtKB">
        <authorList>
            <consortium name="RefSeq"/>
        </authorList>
    </citation>
    <scope>IDENTIFICATION</scope>
    <source>
        <tissue evidence="2 3">Fruit stalk</tissue>
    </source>
</reference>
<dbReference type="OrthoDB" id="6270329at2759"/>
<accession>A0A6P5Z4M1</accession>
<evidence type="ECO:0000313" key="1">
    <source>
        <dbReference type="Proteomes" id="UP000515121"/>
    </source>
</evidence>
<dbReference type="KEGG" id="dzi:111297265"/>